<dbReference type="Gene3D" id="1.10.260.40">
    <property type="entry name" value="lambda repressor-like DNA-binding domains"/>
    <property type="match status" value="1"/>
</dbReference>
<dbReference type="InterPro" id="IPR010982">
    <property type="entry name" value="Lambda_DNA-bd_dom_sf"/>
</dbReference>
<name>A0ABX4H0A3_9BACI</name>
<proteinExistence type="predicted"/>
<comment type="caution">
    <text evidence="1">The sequence shown here is derived from an EMBL/GenBank/DDBJ whole genome shotgun (WGS) entry which is preliminary data.</text>
</comment>
<evidence type="ECO:0000313" key="1">
    <source>
        <dbReference type="EMBL" id="PAE00566.1"/>
    </source>
</evidence>
<reference evidence="1 2" key="1">
    <citation type="submission" date="2017-07" db="EMBL/GenBank/DDBJ databases">
        <title>Isolation and whole genome analysis of endospore-forming bacteria from heroin.</title>
        <authorList>
            <person name="Kalinowski J."/>
            <person name="Ahrens B."/>
            <person name="Al-Dilaimi A."/>
            <person name="Winkler A."/>
            <person name="Wibberg D."/>
            <person name="Schleenbecker U."/>
            <person name="Ruckert C."/>
            <person name="Wolfel R."/>
            <person name="Grass G."/>
        </authorList>
    </citation>
    <scope>NUCLEOTIDE SEQUENCE [LARGE SCALE GENOMIC DNA]</scope>
    <source>
        <strain evidence="1 2">7517-1</strain>
    </source>
</reference>
<gene>
    <name evidence="1" type="ORF">CHH48_07300</name>
</gene>
<dbReference type="Proteomes" id="UP000216852">
    <property type="component" value="Unassembled WGS sequence"/>
</dbReference>
<evidence type="ECO:0000313" key="2">
    <source>
        <dbReference type="Proteomes" id="UP000216852"/>
    </source>
</evidence>
<sequence>MAVVVEIRLKELLKERGITQEELWNMSKEDSNDPKTATLAKSSISEMCNNVRQSINKKHIAAVVELLDIEDINELIIIRKE</sequence>
<evidence type="ECO:0008006" key="3">
    <source>
        <dbReference type="Google" id="ProtNLM"/>
    </source>
</evidence>
<dbReference type="EMBL" id="NPBJ01000013">
    <property type="protein sequence ID" value="PAE00566.1"/>
    <property type="molecule type" value="Genomic_DNA"/>
</dbReference>
<dbReference type="RefSeq" id="WP_095218479.1">
    <property type="nucleotide sequence ID" value="NZ_NPBJ01000013.1"/>
</dbReference>
<accession>A0ABX4H0A3</accession>
<organism evidence="1 2">
    <name type="scientific">Terribacillus saccharophilus</name>
    <dbReference type="NCBI Taxonomy" id="361277"/>
    <lineage>
        <taxon>Bacteria</taxon>
        <taxon>Bacillati</taxon>
        <taxon>Bacillota</taxon>
        <taxon>Bacilli</taxon>
        <taxon>Bacillales</taxon>
        <taxon>Bacillaceae</taxon>
        <taxon>Terribacillus</taxon>
    </lineage>
</organism>
<protein>
    <recommendedName>
        <fullName evidence="3">Cro/C1-type HTH DNA-binding domain-containing protein</fullName>
    </recommendedName>
</protein>
<keyword evidence="2" id="KW-1185">Reference proteome</keyword>